<evidence type="ECO:0000256" key="6">
    <source>
        <dbReference type="SAM" id="Phobius"/>
    </source>
</evidence>
<reference evidence="8" key="1">
    <citation type="journal article" date="2020" name="Stud. Mycol.">
        <title>101 Dothideomycetes genomes: a test case for predicting lifestyles and emergence of pathogens.</title>
        <authorList>
            <person name="Haridas S."/>
            <person name="Albert R."/>
            <person name="Binder M."/>
            <person name="Bloem J."/>
            <person name="Labutti K."/>
            <person name="Salamov A."/>
            <person name="Andreopoulos B."/>
            <person name="Baker S."/>
            <person name="Barry K."/>
            <person name="Bills G."/>
            <person name="Bluhm B."/>
            <person name="Cannon C."/>
            <person name="Castanera R."/>
            <person name="Culley D."/>
            <person name="Daum C."/>
            <person name="Ezra D."/>
            <person name="Gonzalez J."/>
            <person name="Henrissat B."/>
            <person name="Kuo A."/>
            <person name="Liang C."/>
            <person name="Lipzen A."/>
            <person name="Lutzoni F."/>
            <person name="Magnuson J."/>
            <person name="Mondo S."/>
            <person name="Nolan M."/>
            <person name="Ohm R."/>
            <person name="Pangilinan J."/>
            <person name="Park H.-J."/>
            <person name="Ramirez L."/>
            <person name="Alfaro M."/>
            <person name="Sun H."/>
            <person name="Tritt A."/>
            <person name="Yoshinaga Y."/>
            <person name="Zwiers L.-H."/>
            <person name="Turgeon B."/>
            <person name="Goodwin S."/>
            <person name="Spatafora J."/>
            <person name="Crous P."/>
            <person name="Grigoriev I."/>
        </authorList>
    </citation>
    <scope>NUCLEOTIDE SEQUENCE</scope>
    <source>
        <strain evidence="8">CBS 207.26</strain>
    </source>
</reference>
<evidence type="ECO:0000256" key="2">
    <source>
        <dbReference type="ARBA" id="ARBA00022692"/>
    </source>
</evidence>
<sequence length="626" mass="68646">MSNIQQNHIPLQAIRQPQDNSSKNVGSENASAENESVIALHRIPFASNFAKSIFRYQSLDRSLERSHLTGIAFTGMVGIGLFITSGQVISLSGSAGCVISYFLAGLIVIAVMRSMAEMVSVRPFSGALIDFCDVFVDPALGFAVGITYLLAQCISMACLTSAAARVADNFHGRGKPLDPAGKAAVIVGLLVLTLASNILGIKIYGLIERCIKWFKILLFVTLIVLMIAVQLGVGGSRTGLGSNNHKDNPLPPGFKPAGYNQIYPLSYSSNDPMILEIPGVKGRFLAFWTTTTWAMFACLGGEMVIVTAGEAKRPRRDLAPATRFMYLLPIFFYILTAFVMGFNINYANEDLFRAFSADNKLTPHSPFYIIIRATSISVLPTVLNACFLVSAYTAGNTSLYTASRTLFELAQRYGNEFLQATVGATNPGHTPIAAVLCCATFGLLAFLGLADQTFDQPILSLAGFYTSTLACVYAAECVAFLRFRSGLNRLSNEGAYSRDDPPYTDRYYRAHWQPLCAIFGFCGCVMIVLFSGWPAIYIISQRSSSDDGLKSNGLLAADLVGAYSGPILFLTLYAGYKMLYRKPIRSLRELNIGVYEPPQFPFDRDDNRVRLETWTDWAKEIWSFIR</sequence>
<keyword evidence="2 6" id="KW-0812">Transmembrane</keyword>
<evidence type="ECO:0000256" key="1">
    <source>
        <dbReference type="ARBA" id="ARBA00004141"/>
    </source>
</evidence>
<name>A0A6A6EQG9_9PEZI</name>
<feature type="transmembrane region" description="Helical" evidence="6">
    <location>
        <begin position="367"/>
        <end position="394"/>
    </location>
</feature>
<feature type="transmembrane region" description="Helical" evidence="6">
    <location>
        <begin position="462"/>
        <end position="481"/>
    </location>
</feature>
<evidence type="ECO:0000313" key="8">
    <source>
        <dbReference type="EMBL" id="KAF2193405.1"/>
    </source>
</evidence>
<dbReference type="GO" id="GO:0016020">
    <property type="term" value="C:membrane"/>
    <property type="evidence" value="ECO:0007669"/>
    <property type="project" value="UniProtKB-SubCell"/>
</dbReference>
<dbReference type="EMBL" id="ML994613">
    <property type="protein sequence ID" value="KAF2193405.1"/>
    <property type="molecule type" value="Genomic_DNA"/>
</dbReference>
<feature type="transmembrane region" description="Helical" evidence="6">
    <location>
        <begin position="213"/>
        <end position="233"/>
    </location>
</feature>
<evidence type="ECO:0000256" key="4">
    <source>
        <dbReference type="ARBA" id="ARBA00023136"/>
    </source>
</evidence>
<evidence type="ECO:0000256" key="5">
    <source>
        <dbReference type="SAM" id="MobiDB-lite"/>
    </source>
</evidence>
<keyword evidence="3 6" id="KW-1133">Transmembrane helix</keyword>
<feature type="transmembrane region" description="Helical" evidence="6">
    <location>
        <begin position="432"/>
        <end position="450"/>
    </location>
</feature>
<accession>A0A6A6EQG9</accession>
<feature type="transmembrane region" description="Helical" evidence="6">
    <location>
        <begin position="515"/>
        <end position="539"/>
    </location>
</feature>
<keyword evidence="4 6" id="KW-0472">Membrane</keyword>
<comment type="subcellular location">
    <subcellularLocation>
        <location evidence="1">Membrane</location>
        <topology evidence="1">Multi-pass membrane protein</topology>
    </subcellularLocation>
</comment>
<feature type="domain" description="Amino acid permease/ SLC12A" evidence="7">
    <location>
        <begin position="67"/>
        <end position="586"/>
    </location>
</feature>
<evidence type="ECO:0000313" key="9">
    <source>
        <dbReference type="Proteomes" id="UP000800200"/>
    </source>
</evidence>
<evidence type="ECO:0000259" key="7">
    <source>
        <dbReference type="Pfam" id="PF00324"/>
    </source>
</evidence>
<feature type="transmembrane region" description="Helical" evidence="6">
    <location>
        <begin position="65"/>
        <end position="83"/>
    </location>
</feature>
<dbReference type="Proteomes" id="UP000800200">
    <property type="component" value="Unassembled WGS sequence"/>
</dbReference>
<gene>
    <name evidence="8" type="ORF">K469DRAFT_651793</name>
</gene>
<dbReference type="PANTHER" id="PTHR43341">
    <property type="entry name" value="AMINO ACID PERMEASE"/>
    <property type="match status" value="1"/>
</dbReference>
<feature type="transmembrane region" description="Helical" evidence="6">
    <location>
        <begin position="139"/>
        <end position="163"/>
    </location>
</feature>
<dbReference type="PANTHER" id="PTHR43341:SF21">
    <property type="entry name" value="GENERAL AMINO ACID PERMEASE-RELATED"/>
    <property type="match status" value="1"/>
</dbReference>
<evidence type="ECO:0000256" key="3">
    <source>
        <dbReference type="ARBA" id="ARBA00022989"/>
    </source>
</evidence>
<dbReference type="Pfam" id="PF00324">
    <property type="entry name" value="AA_permease"/>
    <property type="match status" value="1"/>
</dbReference>
<proteinExistence type="predicted"/>
<feature type="region of interest" description="Disordered" evidence="5">
    <location>
        <begin position="1"/>
        <end position="28"/>
    </location>
</feature>
<dbReference type="InterPro" id="IPR004841">
    <property type="entry name" value="AA-permease/SLC12A_dom"/>
</dbReference>
<keyword evidence="9" id="KW-1185">Reference proteome</keyword>
<dbReference type="OrthoDB" id="3900342at2759"/>
<organism evidence="8 9">
    <name type="scientific">Zopfia rhizophila CBS 207.26</name>
    <dbReference type="NCBI Taxonomy" id="1314779"/>
    <lineage>
        <taxon>Eukaryota</taxon>
        <taxon>Fungi</taxon>
        <taxon>Dikarya</taxon>
        <taxon>Ascomycota</taxon>
        <taxon>Pezizomycotina</taxon>
        <taxon>Dothideomycetes</taxon>
        <taxon>Dothideomycetes incertae sedis</taxon>
        <taxon>Zopfiaceae</taxon>
        <taxon>Zopfia</taxon>
    </lineage>
</organism>
<feature type="transmembrane region" description="Helical" evidence="6">
    <location>
        <begin position="559"/>
        <end position="576"/>
    </location>
</feature>
<dbReference type="InterPro" id="IPR050524">
    <property type="entry name" value="APC_YAT"/>
</dbReference>
<feature type="transmembrane region" description="Helical" evidence="6">
    <location>
        <begin position="183"/>
        <end position="201"/>
    </location>
</feature>
<protein>
    <recommendedName>
        <fullName evidence="7">Amino acid permease/ SLC12A domain-containing protein</fullName>
    </recommendedName>
</protein>
<feature type="transmembrane region" description="Helical" evidence="6">
    <location>
        <begin position="285"/>
        <end position="305"/>
    </location>
</feature>
<dbReference type="Gene3D" id="1.20.1740.10">
    <property type="entry name" value="Amino acid/polyamine transporter I"/>
    <property type="match status" value="1"/>
</dbReference>
<feature type="transmembrane region" description="Helical" evidence="6">
    <location>
        <begin position="89"/>
        <end position="112"/>
    </location>
</feature>
<feature type="transmembrane region" description="Helical" evidence="6">
    <location>
        <begin position="326"/>
        <end position="347"/>
    </location>
</feature>
<dbReference type="GO" id="GO:0015171">
    <property type="term" value="F:amino acid transmembrane transporter activity"/>
    <property type="evidence" value="ECO:0007669"/>
    <property type="project" value="TreeGrafter"/>
</dbReference>
<dbReference type="AlphaFoldDB" id="A0A6A6EQG9"/>